<keyword evidence="3 6" id="KW-0812">Transmembrane</keyword>
<feature type="transmembrane region" description="Helical" evidence="6">
    <location>
        <begin position="169"/>
        <end position="191"/>
    </location>
</feature>
<evidence type="ECO:0000256" key="2">
    <source>
        <dbReference type="ARBA" id="ARBA00022448"/>
    </source>
</evidence>
<keyword evidence="4 6" id="KW-1133">Transmembrane helix</keyword>
<gene>
    <name evidence="7" type="ORF">E8A74_20790</name>
</gene>
<dbReference type="PANTHER" id="PTHR31645:SF0">
    <property type="entry name" value="OLIGOPEPTIDE TRANSPORTER YGL114W-RELATED"/>
    <property type="match status" value="1"/>
</dbReference>
<evidence type="ECO:0000256" key="3">
    <source>
        <dbReference type="ARBA" id="ARBA00022692"/>
    </source>
</evidence>
<evidence type="ECO:0000256" key="5">
    <source>
        <dbReference type="ARBA" id="ARBA00023136"/>
    </source>
</evidence>
<protein>
    <submittedName>
        <fullName evidence="7">OPT family oligopeptide transporter</fullName>
    </submittedName>
</protein>
<comment type="caution">
    <text evidence="7">The sequence shown here is derived from an EMBL/GenBank/DDBJ whole genome shotgun (WGS) entry which is preliminary data.</text>
</comment>
<evidence type="ECO:0000256" key="6">
    <source>
        <dbReference type="SAM" id="Phobius"/>
    </source>
</evidence>
<reference evidence="7 8" key="1">
    <citation type="submission" date="2019-04" db="EMBL/GenBank/DDBJ databases">
        <authorList>
            <person name="Li Y."/>
            <person name="Wang J."/>
        </authorList>
    </citation>
    <scope>NUCLEOTIDE SEQUENCE [LARGE SCALE GENOMIC DNA]</scope>
    <source>
        <strain evidence="7 8">DSM 14668</strain>
    </source>
</reference>
<evidence type="ECO:0000313" key="8">
    <source>
        <dbReference type="Proteomes" id="UP000309215"/>
    </source>
</evidence>
<proteinExistence type="predicted"/>
<dbReference type="InterPro" id="IPR045035">
    <property type="entry name" value="YSL-like"/>
</dbReference>
<name>A0A4U1JBP6_9BACT</name>
<keyword evidence="8" id="KW-1185">Reference proteome</keyword>
<dbReference type="AlphaFoldDB" id="A0A4U1JBP6"/>
<evidence type="ECO:0000313" key="7">
    <source>
        <dbReference type="EMBL" id="TKD05344.1"/>
    </source>
</evidence>
<keyword evidence="5 6" id="KW-0472">Membrane</keyword>
<organism evidence="7 8">
    <name type="scientific">Polyangium fumosum</name>
    <dbReference type="NCBI Taxonomy" id="889272"/>
    <lineage>
        <taxon>Bacteria</taxon>
        <taxon>Pseudomonadati</taxon>
        <taxon>Myxococcota</taxon>
        <taxon>Polyangia</taxon>
        <taxon>Polyangiales</taxon>
        <taxon>Polyangiaceae</taxon>
        <taxon>Polyangium</taxon>
    </lineage>
</organism>
<comment type="subcellular location">
    <subcellularLocation>
        <location evidence="1">Membrane</location>
        <topology evidence="1">Multi-pass membrane protein</topology>
    </subcellularLocation>
</comment>
<dbReference type="GO" id="GO:0035673">
    <property type="term" value="F:oligopeptide transmembrane transporter activity"/>
    <property type="evidence" value="ECO:0007669"/>
    <property type="project" value="InterPro"/>
</dbReference>
<feature type="transmembrane region" description="Helical" evidence="6">
    <location>
        <begin position="67"/>
        <end position="89"/>
    </location>
</feature>
<evidence type="ECO:0000256" key="1">
    <source>
        <dbReference type="ARBA" id="ARBA00004141"/>
    </source>
</evidence>
<keyword evidence="2" id="KW-0813">Transport</keyword>
<sequence length="675" mass="70125">MSEIETPAGEARTASVVNGGPLLQQAPTTEAEFERGKPLDIAPEAVGEMDEDTWYAKAYRGDATAQLTPRAIGMGAALGFLLAFTNLYVGLKTGWHLGVAITACILSFSIWGAFLRAGIVKTPMTILENNCMASTASSAGYSTGGTMVSAIPALFMLTVSADNPKGTHIPWPVLAAWTVSLALLGTVLAIPMKRNMINQERLRFPSGTAAAVTLQSLYSQGTSALEKGRALLASAAVAGLIPILKDLNIVKSVDAAGVVTRAALVPGASAIFDWLPKVTAAGKAYPLSAFNIKLDHGAALVAAGAIVGLRATISMMVGALVLAFVVTPMALEAQWTNQLGQVVTAALKPQTAWKDIGLWIGAPMLVASGLLSFVLQWRTIVRAFKSFGKAAGGDAGASRAGVEVPMRWFAIGGSIATVSVVVIAWRFFGVPLHLGLLAVGLTFVLSLVACRATGETDITPTGAMGKIMQLIYGVLIPQSATANLMTAGITAGSASASADLLNDLKSGYLLGANPRRQFVAQMLGILPGTIATVIGFYMLVPNASVLMGDNPAFPAPAAQQWKAVAEVFKLGIDNLHPMARTCIAVGLVVGTALVAVEKLLPKYKKYLPSATGIGLGFILPFYYPLAMFLGALLAFVTGKLSKKGEEMIVPVASGVIAGESIIGVVVATLNNFVLT</sequence>
<dbReference type="InterPro" id="IPR004813">
    <property type="entry name" value="OPT"/>
</dbReference>
<feature type="transmembrane region" description="Helical" evidence="6">
    <location>
        <begin position="648"/>
        <end position="674"/>
    </location>
</feature>
<feature type="transmembrane region" description="Helical" evidence="6">
    <location>
        <begin position="95"/>
        <end position="117"/>
    </location>
</feature>
<feature type="transmembrane region" description="Helical" evidence="6">
    <location>
        <begin position="356"/>
        <end position="375"/>
    </location>
</feature>
<feature type="transmembrane region" description="Helical" evidence="6">
    <location>
        <begin position="298"/>
        <end position="326"/>
    </location>
</feature>
<feature type="transmembrane region" description="Helical" evidence="6">
    <location>
        <begin position="518"/>
        <end position="540"/>
    </location>
</feature>
<feature type="transmembrane region" description="Helical" evidence="6">
    <location>
        <begin position="434"/>
        <end position="454"/>
    </location>
</feature>
<feature type="transmembrane region" description="Helical" evidence="6">
    <location>
        <begin position="408"/>
        <end position="428"/>
    </location>
</feature>
<feature type="transmembrane region" description="Helical" evidence="6">
    <location>
        <begin position="612"/>
        <end position="636"/>
    </location>
</feature>
<dbReference type="PANTHER" id="PTHR31645">
    <property type="entry name" value="OLIGOPEPTIDE TRANSPORTER YGL114W-RELATED"/>
    <property type="match status" value="1"/>
</dbReference>
<dbReference type="EMBL" id="SSMQ01000021">
    <property type="protein sequence ID" value="TKD05344.1"/>
    <property type="molecule type" value="Genomic_DNA"/>
</dbReference>
<accession>A0A4U1JBP6</accession>
<dbReference type="GO" id="GO:0016020">
    <property type="term" value="C:membrane"/>
    <property type="evidence" value="ECO:0007669"/>
    <property type="project" value="UniProtKB-SubCell"/>
</dbReference>
<dbReference type="OrthoDB" id="9809340at2"/>
<dbReference type="Pfam" id="PF03169">
    <property type="entry name" value="OPT"/>
    <property type="match status" value="1"/>
</dbReference>
<feature type="transmembrane region" description="Helical" evidence="6">
    <location>
        <begin position="138"/>
        <end position="157"/>
    </location>
</feature>
<dbReference type="RefSeq" id="WP_136930893.1">
    <property type="nucleotide sequence ID" value="NZ_SSMQ01000021.1"/>
</dbReference>
<evidence type="ECO:0000256" key="4">
    <source>
        <dbReference type="ARBA" id="ARBA00022989"/>
    </source>
</evidence>
<dbReference type="Proteomes" id="UP000309215">
    <property type="component" value="Unassembled WGS sequence"/>
</dbReference>